<dbReference type="Proteomes" id="UP001345013">
    <property type="component" value="Unassembled WGS sequence"/>
</dbReference>
<evidence type="ECO:0000313" key="1">
    <source>
        <dbReference type="EMBL" id="KAK5084013.1"/>
    </source>
</evidence>
<protein>
    <submittedName>
        <fullName evidence="1">Uncharacterized protein</fullName>
    </submittedName>
</protein>
<evidence type="ECO:0000313" key="2">
    <source>
        <dbReference type="Proteomes" id="UP001345013"/>
    </source>
</evidence>
<accession>A0ABR0K3C0</accession>
<gene>
    <name evidence="1" type="ORF">LTR24_007644</name>
</gene>
<comment type="caution">
    <text evidence="1">The sequence shown here is derived from an EMBL/GenBank/DDBJ whole genome shotgun (WGS) entry which is preliminary data.</text>
</comment>
<reference evidence="1 2" key="1">
    <citation type="submission" date="2023-08" db="EMBL/GenBank/DDBJ databases">
        <title>Black Yeasts Isolated from many extreme environments.</title>
        <authorList>
            <person name="Coleine C."/>
            <person name="Stajich J.E."/>
            <person name="Selbmann L."/>
        </authorList>
    </citation>
    <scope>NUCLEOTIDE SEQUENCE [LARGE SCALE GENOMIC DNA]</scope>
    <source>
        <strain evidence="1 2">CCFEE 5885</strain>
    </source>
</reference>
<organism evidence="1 2">
    <name type="scientific">Lithohypha guttulata</name>
    <dbReference type="NCBI Taxonomy" id="1690604"/>
    <lineage>
        <taxon>Eukaryota</taxon>
        <taxon>Fungi</taxon>
        <taxon>Dikarya</taxon>
        <taxon>Ascomycota</taxon>
        <taxon>Pezizomycotina</taxon>
        <taxon>Eurotiomycetes</taxon>
        <taxon>Chaetothyriomycetidae</taxon>
        <taxon>Chaetothyriales</taxon>
        <taxon>Trichomeriaceae</taxon>
        <taxon>Lithohypha</taxon>
    </lineage>
</organism>
<dbReference type="EMBL" id="JAVRRG010000118">
    <property type="protein sequence ID" value="KAK5084013.1"/>
    <property type="molecule type" value="Genomic_DNA"/>
</dbReference>
<sequence length="163" mass="18173">MRMCTKVGWLEVTNSVEGRQRDSGPESRTSPVKNVTFLDSFAHVWCRSLAHNADLFFLEATPKCPQVILTGDEISRLQNELHFPGNKRMLFTATGVVPLAEQTIVFGNDSPAVEVYREVMIRCRSIQQAQGSNASSQVIKATLLKLVFDVKTEELVAARVHIV</sequence>
<proteinExistence type="predicted"/>
<name>A0ABR0K3C0_9EURO</name>
<keyword evidence="2" id="KW-1185">Reference proteome</keyword>